<feature type="binding site" evidence="13">
    <location>
        <begin position="19"/>
        <end position="26"/>
    </location>
    <ligand>
        <name>GTP</name>
        <dbReference type="ChEBI" id="CHEBI:37565"/>
    </ligand>
</feature>
<accession>A0A4R6E635</accession>
<name>A0A4R6E635_9RHOO</name>
<keyword evidence="2 13" id="KW-0479">Metal-binding</keyword>
<dbReference type="InterPro" id="IPR004160">
    <property type="entry name" value="Transl_elong_EFTu/EF1A_C"/>
</dbReference>
<evidence type="ECO:0000256" key="7">
    <source>
        <dbReference type="ARBA" id="ARBA00022917"/>
    </source>
</evidence>
<keyword evidence="13" id="KW-0963">Cytoplasm</keyword>
<dbReference type="InterPro" id="IPR009001">
    <property type="entry name" value="Transl_elong_EF1A/Init_IF2_C"/>
</dbReference>
<dbReference type="Gene3D" id="2.40.30.10">
    <property type="entry name" value="Translation factors"/>
    <property type="match status" value="2"/>
</dbReference>
<comment type="similarity">
    <text evidence="1 13">Belongs to the TRAFAC class translation factor GTPase superfamily. Classic translation factor GTPase family. EF-Tu/EF-1A subfamily.</text>
</comment>
<feature type="binding site" evidence="13">
    <location>
        <position position="26"/>
    </location>
    <ligand>
        <name>Mg(2+)</name>
        <dbReference type="ChEBI" id="CHEBI:18420"/>
    </ligand>
</feature>
<protein>
    <recommendedName>
        <fullName evidence="9 13">Elongation factor Tu</fullName>
        <shortName evidence="13">EF-Tu</shortName>
        <ecNumber evidence="13">3.6.5.3</ecNumber>
    </recommendedName>
</protein>
<dbReference type="InterPro" id="IPR027417">
    <property type="entry name" value="P-loop_NTPase"/>
</dbReference>
<keyword evidence="6 13" id="KW-0460">Magnesium</keyword>
<dbReference type="GO" id="GO:0000287">
    <property type="term" value="F:magnesium ion binding"/>
    <property type="evidence" value="ECO:0007669"/>
    <property type="project" value="UniProtKB-UniRule"/>
</dbReference>
<evidence type="ECO:0000256" key="10">
    <source>
        <dbReference type="ARBA" id="ARBA00058140"/>
    </source>
</evidence>
<dbReference type="GO" id="GO:0005829">
    <property type="term" value="C:cytosol"/>
    <property type="evidence" value="ECO:0007669"/>
    <property type="project" value="TreeGrafter"/>
</dbReference>
<evidence type="ECO:0000256" key="4">
    <source>
        <dbReference type="ARBA" id="ARBA00022768"/>
    </source>
</evidence>
<dbReference type="EMBL" id="SNVV01000006">
    <property type="protein sequence ID" value="TDN52408.1"/>
    <property type="molecule type" value="Genomic_DNA"/>
</dbReference>
<comment type="subcellular location">
    <subcellularLocation>
        <location evidence="13">Cytoplasm</location>
    </subcellularLocation>
</comment>
<evidence type="ECO:0000313" key="16">
    <source>
        <dbReference type="Proteomes" id="UP000295129"/>
    </source>
</evidence>
<dbReference type="NCBIfam" id="NF009372">
    <property type="entry name" value="PRK12735.1"/>
    <property type="match status" value="1"/>
</dbReference>
<dbReference type="CDD" id="cd03707">
    <property type="entry name" value="EFTU_III"/>
    <property type="match status" value="1"/>
</dbReference>
<dbReference type="InterPro" id="IPR004541">
    <property type="entry name" value="Transl_elong_EFTu/EF1A_bac/org"/>
</dbReference>
<dbReference type="RefSeq" id="WP_133590480.1">
    <property type="nucleotide sequence ID" value="NZ_SNVV01000006.1"/>
</dbReference>
<dbReference type="InterPro" id="IPR041709">
    <property type="entry name" value="EF-Tu_GTP-bd"/>
</dbReference>
<keyword evidence="4 13" id="KW-0251">Elongation factor</keyword>
<organism evidence="15 16">
    <name type="scientific">Azoarcus indigens</name>
    <dbReference type="NCBI Taxonomy" id="29545"/>
    <lineage>
        <taxon>Bacteria</taxon>
        <taxon>Pseudomonadati</taxon>
        <taxon>Pseudomonadota</taxon>
        <taxon>Betaproteobacteria</taxon>
        <taxon>Rhodocyclales</taxon>
        <taxon>Zoogloeaceae</taxon>
        <taxon>Azoarcus</taxon>
    </lineage>
</organism>
<evidence type="ECO:0000259" key="14">
    <source>
        <dbReference type="PROSITE" id="PS51722"/>
    </source>
</evidence>
<dbReference type="Pfam" id="PF00009">
    <property type="entry name" value="GTP_EFTU"/>
    <property type="match status" value="1"/>
</dbReference>
<sequence>MAKGKFERTKPHVNVGTIGHVDHGKTTLTAAITTILSKKFGGEAKAYDQIDAAPEEKARGITINTAHVEYETATRHYAHVDCPGHADYVKNMITGAAQMDGAILVCSAADGPMPQTREHILLARQVGVPYIIVFLNKCDMVDDEELLELVEMEVRELLSKYDFPGDDIPIVKGSALKALEGDQSDIGEPAIFRLADALDSYIPTPERAIDKPFLLPIEDVFSISGRGTVVTGRVERGIVKVGEEIEIVGIKPTVKTTCTGVEMFRKLLDQGQAGDNVGVLLRGTKREDVERGQVLCKPGSITPHTHFTGEIYVLSKEEGGRHTPFFNNYRPQFYFRTTDVTGSIALPEGTEMVMPGDNVSITVKLIAPIAMEEGLRFAIREGGRTVGAGVVAKIIE</sequence>
<dbReference type="PROSITE" id="PS00301">
    <property type="entry name" value="G_TR_1"/>
    <property type="match status" value="1"/>
</dbReference>
<dbReference type="SUPFAM" id="SSF52540">
    <property type="entry name" value="P-loop containing nucleoside triphosphate hydrolases"/>
    <property type="match status" value="1"/>
</dbReference>
<evidence type="ECO:0000256" key="2">
    <source>
        <dbReference type="ARBA" id="ARBA00022723"/>
    </source>
</evidence>
<dbReference type="FunFam" id="3.40.50.300:FF:000003">
    <property type="entry name" value="Elongation factor Tu"/>
    <property type="match status" value="1"/>
</dbReference>
<keyword evidence="3 13" id="KW-0547">Nucleotide-binding</keyword>
<dbReference type="Gene3D" id="3.40.50.300">
    <property type="entry name" value="P-loop containing nucleotide triphosphate hydrolases"/>
    <property type="match status" value="1"/>
</dbReference>
<proteinExistence type="inferred from homology"/>
<comment type="subunit">
    <text evidence="11">Monomer. Heterotetramer composed of two EF-Ts.EF-Tu dimer complexes.</text>
</comment>
<keyword evidence="5 13" id="KW-0378">Hydrolase</keyword>
<feature type="binding site" evidence="13">
    <location>
        <begin position="136"/>
        <end position="139"/>
    </location>
    <ligand>
        <name>GTP</name>
        <dbReference type="ChEBI" id="CHEBI:37565"/>
    </ligand>
</feature>
<comment type="function">
    <text evidence="13">GTP hydrolase that promotes the GTP-dependent binding of aminoacyl-tRNA to the A-site of ribosomes during protein biosynthesis.</text>
</comment>
<dbReference type="OrthoDB" id="9803139at2"/>
<evidence type="ECO:0000256" key="1">
    <source>
        <dbReference type="ARBA" id="ARBA00007249"/>
    </source>
</evidence>
<keyword evidence="7 13" id="KW-0648">Protein biosynthesis</keyword>
<dbReference type="NCBIfam" id="NF000766">
    <property type="entry name" value="PRK00049.1"/>
    <property type="match status" value="1"/>
</dbReference>
<dbReference type="NCBIfam" id="TIGR00485">
    <property type="entry name" value="EF-Tu"/>
    <property type="match status" value="1"/>
</dbReference>
<dbReference type="InterPro" id="IPR050055">
    <property type="entry name" value="EF-Tu_GTPase"/>
</dbReference>
<dbReference type="InterPro" id="IPR031157">
    <property type="entry name" value="G_TR_CS"/>
</dbReference>
<gene>
    <name evidence="13" type="primary">tuf</name>
    <name evidence="15" type="ORF">C7389_106101</name>
</gene>
<dbReference type="GO" id="GO:0005525">
    <property type="term" value="F:GTP binding"/>
    <property type="evidence" value="ECO:0007669"/>
    <property type="project" value="UniProtKB-UniRule"/>
</dbReference>
<dbReference type="SUPFAM" id="SSF50447">
    <property type="entry name" value="Translation proteins"/>
    <property type="match status" value="1"/>
</dbReference>
<dbReference type="GO" id="GO:0003924">
    <property type="term" value="F:GTPase activity"/>
    <property type="evidence" value="ECO:0007669"/>
    <property type="project" value="UniProtKB-UniRule"/>
</dbReference>
<dbReference type="CDD" id="cd03697">
    <property type="entry name" value="EFTU_II"/>
    <property type="match status" value="1"/>
</dbReference>
<evidence type="ECO:0000313" key="15">
    <source>
        <dbReference type="EMBL" id="TDN52408.1"/>
    </source>
</evidence>
<evidence type="ECO:0000256" key="6">
    <source>
        <dbReference type="ARBA" id="ARBA00022842"/>
    </source>
</evidence>
<dbReference type="GO" id="GO:0003746">
    <property type="term" value="F:translation elongation factor activity"/>
    <property type="evidence" value="ECO:0007669"/>
    <property type="project" value="UniProtKB-UniRule"/>
</dbReference>
<dbReference type="InterPro" id="IPR009000">
    <property type="entry name" value="Transl_B-barrel_sf"/>
</dbReference>
<dbReference type="NCBIfam" id="TIGR00231">
    <property type="entry name" value="small_GTP"/>
    <property type="match status" value="1"/>
</dbReference>
<dbReference type="SUPFAM" id="SSF50465">
    <property type="entry name" value="EF-Tu/eEF-1alpha/eIF2-gamma C-terminal domain"/>
    <property type="match status" value="1"/>
</dbReference>
<dbReference type="Pfam" id="PF03144">
    <property type="entry name" value="GTP_EFTU_D2"/>
    <property type="match status" value="1"/>
</dbReference>
<dbReference type="AlphaFoldDB" id="A0A4R6E635"/>
<dbReference type="CDD" id="cd01884">
    <property type="entry name" value="EF_Tu"/>
    <property type="match status" value="1"/>
</dbReference>
<evidence type="ECO:0000256" key="11">
    <source>
        <dbReference type="ARBA" id="ARBA00063778"/>
    </source>
</evidence>
<dbReference type="InterPro" id="IPR004161">
    <property type="entry name" value="EFTu-like_2"/>
</dbReference>
<dbReference type="HAMAP" id="MF_00118_B">
    <property type="entry name" value="EF_Tu_B"/>
    <property type="match status" value="1"/>
</dbReference>
<keyword evidence="16" id="KW-1185">Reference proteome</keyword>
<evidence type="ECO:0000256" key="13">
    <source>
        <dbReference type="HAMAP-Rule" id="MF_00118"/>
    </source>
</evidence>
<dbReference type="PANTHER" id="PTHR43721">
    <property type="entry name" value="ELONGATION FACTOR TU-RELATED"/>
    <property type="match status" value="1"/>
</dbReference>
<evidence type="ECO:0000256" key="3">
    <source>
        <dbReference type="ARBA" id="ARBA00022741"/>
    </source>
</evidence>
<dbReference type="Proteomes" id="UP000295129">
    <property type="component" value="Unassembled WGS sequence"/>
</dbReference>
<dbReference type="FunFam" id="2.40.30.10:FF:000001">
    <property type="entry name" value="Elongation factor Tu"/>
    <property type="match status" value="1"/>
</dbReference>
<evidence type="ECO:0000256" key="9">
    <source>
        <dbReference type="ARBA" id="ARBA00029554"/>
    </source>
</evidence>
<dbReference type="NCBIfam" id="NF009373">
    <property type="entry name" value="PRK12736.1"/>
    <property type="match status" value="1"/>
</dbReference>
<dbReference type="Pfam" id="PF03143">
    <property type="entry name" value="GTP_EFTU_D3"/>
    <property type="match status" value="1"/>
</dbReference>
<dbReference type="InterPro" id="IPR005225">
    <property type="entry name" value="Small_GTP-bd"/>
</dbReference>
<keyword evidence="8 13" id="KW-0342">GTP-binding</keyword>
<comment type="catalytic activity">
    <reaction evidence="13">
        <text>GTP + H2O = GDP + phosphate + H(+)</text>
        <dbReference type="Rhea" id="RHEA:19669"/>
        <dbReference type="ChEBI" id="CHEBI:15377"/>
        <dbReference type="ChEBI" id="CHEBI:15378"/>
        <dbReference type="ChEBI" id="CHEBI:37565"/>
        <dbReference type="ChEBI" id="CHEBI:43474"/>
        <dbReference type="ChEBI" id="CHEBI:58189"/>
        <dbReference type="EC" id="3.6.5.3"/>
    </reaction>
</comment>
<comment type="function">
    <text evidence="10">May play an important regulatory role in cell growth and in the bacterial response to nutrient deprivation.</text>
</comment>
<feature type="binding site" evidence="13">
    <location>
        <begin position="81"/>
        <end position="85"/>
    </location>
    <ligand>
        <name>GTP</name>
        <dbReference type="ChEBI" id="CHEBI:37565"/>
    </ligand>
</feature>
<dbReference type="EC" id="3.6.5.3" evidence="13"/>
<evidence type="ECO:0000256" key="8">
    <source>
        <dbReference type="ARBA" id="ARBA00023134"/>
    </source>
</evidence>
<comment type="subunit">
    <text evidence="12">(Microbial infection) Upon infection by bacteriophage Qbeta, part of the viral RNA-dependent RNA polymerase complex, the other subunits are the viral replicase catalytic subunit (AC P14647), host ribosomal protein S1 and EF-Ts.</text>
</comment>
<dbReference type="PANTHER" id="PTHR43721:SF22">
    <property type="entry name" value="ELONGATION FACTOR TU, MITOCHONDRIAL"/>
    <property type="match status" value="1"/>
</dbReference>
<dbReference type="PRINTS" id="PR00315">
    <property type="entry name" value="ELONGATNFCT"/>
</dbReference>
<dbReference type="InterPro" id="IPR033720">
    <property type="entry name" value="EFTU_2"/>
</dbReference>
<comment type="caution">
    <text evidence="15">The sequence shown here is derived from an EMBL/GenBank/DDBJ whole genome shotgun (WGS) entry which is preliminary data.</text>
</comment>
<evidence type="ECO:0000256" key="5">
    <source>
        <dbReference type="ARBA" id="ARBA00022801"/>
    </source>
</evidence>
<evidence type="ECO:0000256" key="12">
    <source>
        <dbReference type="ARBA" id="ARBA00064283"/>
    </source>
</evidence>
<dbReference type="PROSITE" id="PS51722">
    <property type="entry name" value="G_TR_2"/>
    <property type="match status" value="1"/>
</dbReference>
<feature type="domain" description="Tr-type G" evidence="14">
    <location>
        <begin position="10"/>
        <end position="206"/>
    </location>
</feature>
<reference evidence="15 16" key="1">
    <citation type="submission" date="2019-03" db="EMBL/GenBank/DDBJ databases">
        <title>Genomic Encyclopedia of Type Strains, Phase IV (KMG-IV): sequencing the most valuable type-strain genomes for metagenomic binning, comparative biology and taxonomic classification.</title>
        <authorList>
            <person name="Goeker M."/>
        </authorList>
    </citation>
    <scope>NUCLEOTIDE SEQUENCE [LARGE SCALE GENOMIC DNA]</scope>
    <source>
        <strain evidence="15 16">DSM 12121</strain>
    </source>
</reference>
<dbReference type="InterPro" id="IPR000795">
    <property type="entry name" value="T_Tr_GTP-bd_dom"/>
</dbReference>